<gene>
    <name evidence="1" type="ORF">RUM43_006786</name>
</gene>
<evidence type="ECO:0000313" key="2">
    <source>
        <dbReference type="Proteomes" id="UP001372834"/>
    </source>
</evidence>
<proteinExistence type="predicted"/>
<accession>A0AAN8P4U5</accession>
<dbReference type="AlphaFoldDB" id="A0AAN8P4U5"/>
<protein>
    <submittedName>
        <fullName evidence="1">Uncharacterized protein</fullName>
    </submittedName>
</protein>
<sequence length="130" mass="15086">MLNVNCVGWVIKGLEDREKKPFCLILSELQPVEDPETGLRDNYRKGIWARIYVSAVEYIERNAEDVSIKAIIFRICLFLLKNHGSCFNRFAQRVLHGQDSCVKRKRPAAAVARWKTKDTERRDSTSRGFQ</sequence>
<reference evidence="1 2" key="1">
    <citation type="submission" date="2023-10" db="EMBL/GenBank/DDBJ databases">
        <title>Genomes of two closely related lineages of the louse Polyplax serrata with different host specificities.</title>
        <authorList>
            <person name="Martinu J."/>
            <person name="Tarabai H."/>
            <person name="Stefka J."/>
            <person name="Hypsa V."/>
        </authorList>
    </citation>
    <scope>NUCLEOTIDE SEQUENCE [LARGE SCALE GENOMIC DNA]</scope>
    <source>
        <strain evidence="1">HR10_N</strain>
    </source>
</reference>
<name>A0AAN8P4U5_POLSC</name>
<organism evidence="1 2">
    <name type="scientific">Polyplax serrata</name>
    <name type="common">Common mouse louse</name>
    <dbReference type="NCBI Taxonomy" id="468196"/>
    <lineage>
        <taxon>Eukaryota</taxon>
        <taxon>Metazoa</taxon>
        <taxon>Ecdysozoa</taxon>
        <taxon>Arthropoda</taxon>
        <taxon>Hexapoda</taxon>
        <taxon>Insecta</taxon>
        <taxon>Pterygota</taxon>
        <taxon>Neoptera</taxon>
        <taxon>Paraneoptera</taxon>
        <taxon>Psocodea</taxon>
        <taxon>Troctomorpha</taxon>
        <taxon>Phthiraptera</taxon>
        <taxon>Anoplura</taxon>
        <taxon>Polyplacidae</taxon>
        <taxon>Polyplax</taxon>
    </lineage>
</organism>
<dbReference type="Proteomes" id="UP001372834">
    <property type="component" value="Unassembled WGS sequence"/>
</dbReference>
<evidence type="ECO:0000313" key="1">
    <source>
        <dbReference type="EMBL" id="KAK6638519.1"/>
    </source>
</evidence>
<comment type="caution">
    <text evidence="1">The sequence shown here is derived from an EMBL/GenBank/DDBJ whole genome shotgun (WGS) entry which is preliminary data.</text>
</comment>
<dbReference type="EMBL" id="JAWJWE010000003">
    <property type="protein sequence ID" value="KAK6638519.1"/>
    <property type="molecule type" value="Genomic_DNA"/>
</dbReference>